<evidence type="ECO:0000313" key="7">
    <source>
        <dbReference type="Proteomes" id="UP000219336"/>
    </source>
</evidence>
<dbReference type="InterPro" id="IPR036388">
    <property type="entry name" value="WH-like_DNA-bd_sf"/>
</dbReference>
<sequence length="238" mass="26637">MSTTKAKYSDIYQAIKERILSGQYTTNQKLPGGSELAVEFGCSELTIKKALDILVTDGLVVRKRGSGSYVKRPLGNSGYKHLYGTKANVQDSGQTLTTKVLEFSVVPAATFLAERLNCDIEDMLYKTTRVRIIDDIPGAVEETYMPINVIQGLKREHAQDSIYSYITDTLGLKIHSSTMEITVVKANAFYAAELEINLGEPLVNVEQIVYLDNGEIFEYSNVKHRWEGYKFATNFVKL</sequence>
<dbReference type="EMBL" id="OANU01000023">
    <property type="protein sequence ID" value="SNX48322.1"/>
    <property type="molecule type" value="Genomic_DNA"/>
</dbReference>
<evidence type="ECO:0000313" key="6">
    <source>
        <dbReference type="EMBL" id="SNX48322.1"/>
    </source>
</evidence>
<accession>A0A240EI07</accession>
<evidence type="ECO:0000259" key="5">
    <source>
        <dbReference type="PROSITE" id="PS50949"/>
    </source>
</evidence>
<dbReference type="GO" id="GO:0045892">
    <property type="term" value="P:negative regulation of DNA-templated transcription"/>
    <property type="evidence" value="ECO:0007669"/>
    <property type="project" value="TreeGrafter"/>
</dbReference>
<dbReference type="InterPro" id="IPR050679">
    <property type="entry name" value="Bact_HTH_transcr_reg"/>
</dbReference>
<dbReference type="PROSITE" id="PS50949">
    <property type="entry name" value="HTH_GNTR"/>
    <property type="match status" value="1"/>
</dbReference>
<dbReference type="PANTHER" id="PTHR44846">
    <property type="entry name" value="MANNOSYL-D-GLYCERATE TRANSPORT/METABOLISM SYSTEM REPRESSOR MNGR-RELATED"/>
    <property type="match status" value="1"/>
</dbReference>
<dbReference type="SUPFAM" id="SSF46785">
    <property type="entry name" value="Winged helix' DNA-binding domain"/>
    <property type="match status" value="1"/>
</dbReference>
<keyword evidence="7" id="KW-1185">Reference proteome</keyword>
<reference evidence="7" key="1">
    <citation type="submission" date="2016-06" db="EMBL/GenBank/DDBJ databases">
        <authorList>
            <person name="Rodrigo-Torres L."/>
            <person name="Arahal R.D."/>
            <person name="Lucena T."/>
        </authorList>
    </citation>
    <scope>NUCLEOTIDE SEQUENCE [LARGE SCALE GENOMIC DNA]</scope>
    <source>
        <strain evidence="7">CECT8203</strain>
    </source>
</reference>
<dbReference type="AlphaFoldDB" id="A0A240EI07"/>
<dbReference type="OrthoDB" id="6626198at2"/>
<dbReference type="Gene3D" id="3.40.1410.10">
    <property type="entry name" value="Chorismate lyase-like"/>
    <property type="match status" value="1"/>
</dbReference>
<dbReference type="Proteomes" id="UP000219336">
    <property type="component" value="Unassembled WGS sequence"/>
</dbReference>
<dbReference type="InterPro" id="IPR036390">
    <property type="entry name" value="WH_DNA-bd_sf"/>
</dbReference>
<dbReference type="SUPFAM" id="SSF64288">
    <property type="entry name" value="Chorismate lyase-like"/>
    <property type="match status" value="1"/>
</dbReference>
<dbReference type="GO" id="GO:0003700">
    <property type="term" value="F:DNA-binding transcription factor activity"/>
    <property type="evidence" value="ECO:0007669"/>
    <property type="project" value="InterPro"/>
</dbReference>
<organism evidence="6 7">
    <name type="scientific">Vibrio thalassae</name>
    <dbReference type="NCBI Taxonomy" id="1243014"/>
    <lineage>
        <taxon>Bacteria</taxon>
        <taxon>Pseudomonadati</taxon>
        <taxon>Pseudomonadota</taxon>
        <taxon>Gammaproteobacteria</taxon>
        <taxon>Vibrionales</taxon>
        <taxon>Vibrionaceae</taxon>
        <taxon>Vibrio</taxon>
    </lineage>
</organism>
<dbReference type="GO" id="GO:0003677">
    <property type="term" value="F:DNA binding"/>
    <property type="evidence" value="ECO:0007669"/>
    <property type="project" value="UniProtKB-KW"/>
</dbReference>
<gene>
    <name evidence="6" type="primary">yidP</name>
    <name evidence="6" type="ORF">VTH8203_01940</name>
</gene>
<keyword evidence="1" id="KW-0678">Repressor</keyword>
<feature type="domain" description="HTH gntR-type" evidence="5">
    <location>
        <begin position="5"/>
        <end position="73"/>
    </location>
</feature>
<dbReference type="CDD" id="cd07377">
    <property type="entry name" value="WHTH_GntR"/>
    <property type="match status" value="1"/>
</dbReference>
<evidence type="ECO:0000256" key="1">
    <source>
        <dbReference type="ARBA" id="ARBA00022491"/>
    </source>
</evidence>
<evidence type="ECO:0000256" key="2">
    <source>
        <dbReference type="ARBA" id="ARBA00023015"/>
    </source>
</evidence>
<dbReference type="FunFam" id="3.40.1410.10:FF:000008">
    <property type="entry name" value="Transcriptional regulator, GntR family"/>
    <property type="match status" value="1"/>
</dbReference>
<dbReference type="Gene3D" id="1.10.10.10">
    <property type="entry name" value="Winged helix-like DNA-binding domain superfamily/Winged helix DNA-binding domain"/>
    <property type="match status" value="1"/>
</dbReference>
<dbReference type="InterPro" id="IPR000524">
    <property type="entry name" value="Tscrpt_reg_HTH_GntR"/>
</dbReference>
<dbReference type="SMART" id="SM00345">
    <property type="entry name" value="HTH_GNTR"/>
    <property type="match status" value="1"/>
</dbReference>
<keyword evidence="4" id="KW-0804">Transcription</keyword>
<dbReference type="Pfam" id="PF00392">
    <property type="entry name" value="GntR"/>
    <property type="match status" value="1"/>
</dbReference>
<protein>
    <submittedName>
        <fullName evidence="6">Putative HTH-type transcriptional regulator YidP</fullName>
    </submittedName>
</protein>
<dbReference type="Pfam" id="PF07702">
    <property type="entry name" value="UTRA"/>
    <property type="match status" value="1"/>
</dbReference>
<dbReference type="PANTHER" id="PTHR44846:SF5">
    <property type="entry name" value="HTH-TYPE TRANSCRIPTIONAL REGULATOR GMUR"/>
    <property type="match status" value="1"/>
</dbReference>
<keyword evidence="3" id="KW-0238">DNA-binding</keyword>
<dbReference type="InterPro" id="IPR011663">
    <property type="entry name" value="UTRA"/>
</dbReference>
<name>A0A240EI07_9VIBR</name>
<dbReference type="SMART" id="SM00866">
    <property type="entry name" value="UTRA"/>
    <property type="match status" value="1"/>
</dbReference>
<evidence type="ECO:0000256" key="3">
    <source>
        <dbReference type="ARBA" id="ARBA00023125"/>
    </source>
</evidence>
<dbReference type="InterPro" id="IPR028978">
    <property type="entry name" value="Chorismate_lyase_/UTRA_dom_sf"/>
</dbReference>
<evidence type="ECO:0000256" key="4">
    <source>
        <dbReference type="ARBA" id="ARBA00023163"/>
    </source>
</evidence>
<keyword evidence="2" id="KW-0805">Transcription regulation</keyword>
<proteinExistence type="predicted"/>
<dbReference type="RefSeq" id="WP_096993503.1">
    <property type="nucleotide sequence ID" value="NZ_JBHSII010000011.1"/>
</dbReference>